<protein>
    <submittedName>
        <fullName evidence="1">L-asparaginase</fullName>
    </submittedName>
</protein>
<evidence type="ECO:0000313" key="2">
    <source>
        <dbReference type="Proteomes" id="UP000233375"/>
    </source>
</evidence>
<proteinExistence type="predicted"/>
<reference evidence="1 2" key="1">
    <citation type="journal article" date="2003" name="Int. J. Syst. Evol. Microbiol.">
        <title>Bacillus nealsonii sp. nov., isolated from a spacecraft-assembly facility, whose spores are gamma-radiation resistant.</title>
        <authorList>
            <person name="Venkateswaran K."/>
            <person name="Kempf M."/>
            <person name="Chen F."/>
            <person name="Satomi M."/>
            <person name="Nicholson W."/>
            <person name="Kern R."/>
        </authorList>
    </citation>
    <scope>NUCLEOTIDE SEQUENCE [LARGE SCALE GENOMIC DNA]</scope>
    <source>
        <strain evidence="1 2">FO-92</strain>
    </source>
</reference>
<dbReference type="OrthoDB" id="9770793at2"/>
<dbReference type="PANTHER" id="PTHR42110">
    <property type="entry name" value="L-ASPARAGINASE, PUTATIVE (AFU_ORTHOLOGUE AFUA_3G11890)-RELATED"/>
    <property type="match status" value="1"/>
</dbReference>
<dbReference type="EMBL" id="PISE01000011">
    <property type="protein sequence ID" value="PKG24789.1"/>
    <property type="molecule type" value="Genomic_DNA"/>
</dbReference>
<name>A0A2N0Z5L0_9BACI</name>
<dbReference type="Pfam" id="PF06089">
    <property type="entry name" value="Asparaginase_II"/>
    <property type="match status" value="1"/>
</dbReference>
<gene>
    <name evidence="1" type="ORF">CWS01_04965</name>
</gene>
<dbReference type="Proteomes" id="UP000233375">
    <property type="component" value="Unassembled WGS sequence"/>
</dbReference>
<organism evidence="1 2">
    <name type="scientific">Niallia nealsonii</name>
    <dbReference type="NCBI Taxonomy" id="115979"/>
    <lineage>
        <taxon>Bacteria</taxon>
        <taxon>Bacillati</taxon>
        <taxon>Bacillota</taxon>
        <taxon>Bacilli</taxon>
        <taxon>Bacillales</taxon>
        <taxon>Bacillaceae</taxon>
        <taxon>Niallia</taxon>
    </lineage>
</organism>
<keyword evidence="2" id="KW-1185">Reference proteome</keyword>
<sequence>MTNRILVYRGEYVESTHNVHIAIVNKEGELLYFCGDPHRLTFPRSAMKPFQAVPLVETGTKEAFNYSVQDLALSCASHAGEDFHREHVLAVLKRIGLNEEALQCGTHTPWNIKSYKKLLQAGKDITSVYHNCSGKHSSMLATAVHMKEDIHTYREVNHPAQQRILAAIADICEVPKESIGLSVDGCGVPVHQLPLDKAALGYAKLAQPEQTAGKNHAKTLVEIRKAMMEYPEMVAGTNRFDTDIMKAYDKKVVAKVGAEAVQCLGLIEKGIGIAIKVEDGSTRAVHVASMEVLNQLGMKDDQIFDDLSKYVQAPVYNARREAIGVIKADFILQKA</sequence>
<dbReference type="InterPro" id="IPR010349">
    <property type="entry name" value="Asparaginase_II"/>
</dbReference>
<dbReference type="AlphaFoldDB" id="A0A2N0Z5L0"/>
<comment type="caution">
    <text evidence="1">The sequence shown here is derived from an EMBL/GenBank/DDBJ whole genome shotgun (WGS) entry which is preliminary data.</text>
</comment>
<dbReference type="PANTHER" id="PTHR42110:SF1">
    <property type="entry name" value="L-ASPARAGINASE, PUTATIVE (AFU_ORTHOLOGUE AFUA_3G11890)-RELATED"/>
    <property type="match status" value="1"/>
</dbReference>
<accession>A0A2N0Z5L0</accession>
<evidence type="ECO:0000313" key="1">
    <source>
        <dbReference type="EMBL" id="PKG24789.1"/>
    </source>
</evidence>
<dbReference type="RefSeq" id="WP_101176266.1">
    <property type="nucleotide sequence ID" value="NZ_PISE01000011.1"/>
</dbReference>